<name>A0A9D2TAL0_9FIRM</name>
<dbReference type="SUPFAM" id="SSF53927">
    <property type="entry name" value="Cytidine deaminase-like"/>
    <property type="match status" value="1"/>
</dbReference>
<dbReference type="Proteomes" id="UP000823886">
    <property type="component" value="Unassembled WGS sequence"/>
</dbReference>
<dbReference type="InterPro" id="IPR016193">
    <property type="entry name" value="Cytidine_deaminase-like"/>
</dbReference>
<dbReference type="Gene3D" id="3.10.20.10">
    <property type="match status" value="1"/>
</dbReference>
<dbReference type="Gene3D" id="3.40.140.10">
    <property type="entry name" value="Cytidine Deaminase, domain 2"/>
    <property type="match status" value="1"/>
</dbReference>
<accession>A0A9D2TAL0</accession>
<evidence type="ECO:0000313" key="4">
    <source>
        <dbReference type="Proteomes" id="UP000823886"/>
    </source>
</evidence>
<protein>
    <submittedName>
        <fullName evidence="3">Formate dehydrogenase accessory sulfurtransferase FdhD</fullName>
    </submittedName>
</protein>
<dbReference type="PIRSF" id="PIRSF015626">
    <property type="entry name" value="FdhD"/>
    <property type="match status" value="1"/>
</dbReference>
<dbReference type="InterPro" id="IPR003786">
    <property type="entry name" value="FdhD"/>
</dbReference>
<dbReference type="AlphaFoldDB" id="A0A9D2TAL0"/>
<organism evidence="3 4">
    <name type="scientific">Candidatus Blautia merdavium</name>
    <dbReference type="NCBI Taxonomy" id="2838494"/>
    <lineage>
        <taxon>Bacteria</taxon>
        <taxon>Bacillati</taxon>
        <taxon>Bacillota</taxon>
        <taxon>Clostridia</taxon>
        <taxon>Lachnospirales</taxon>
        <taxon>Lachnospiraceae</taxon>
        <taxon>Blautia</taxon>
    </lineage>
</organism>
<gene>
    <name evidence="3" type="primary">fdhD</name>
    <name evidence="3" type="ORF">H9753_04475</name>
</gene>
<dbReference type="GO" id="GO:0016783">
    <property type="term" value="F:sulfurtransferase activity"/>
    <property type="evidence" value="ECO:0007669"/>
    <property type="project" value="InterPro"/>
</dbReference>
<keyword evidence="2" id="KW-0501">Molybdenum cofactor biosynthesis</keyword>
<dbReference type="PANTHER" id="PTHR30592:SF1">
    <property type="entry name" value="SULFUR CARRIER PROTEIN FDHD"/>
    <property type="match status" value="1"/>
</dbReference>
<evidence type="ECO:0000256" key="2">
    <source>
        <dbReference type="ARBA" id="ARBA00023150"/>
    </source>
</evidence>
<comment type="caution">
    <text evidence="3">The sequence shown here is derived from an EMBL/GenBank/DDBJ whole genome shotgun (WGS) entry which is preliminary data.</text>
</comment>
<dbReference type="PANTHER" id="PTHR30592">
    <property type="entry name" value="FORMATE DEHYDROGENASE"/>
    <property type="match status" value="1"/>
</dbReference>
<evidence type="ECO:0000313" key="3">
    <source>
        <dbReference type="EMBL" id="HJC62859.1"/>
    </source>
</evidence>
<dbReference type="EMBL" id="DWVZ01000054">
    <property type="protein sequence ID" value="HJC62859.1"/>
    <property type="molecule type" value="Genomic_DNA"/>
</dbReference>
<reference evidence="3" key="1">
    <citation type="journal article" date="2021" name="PeerJ">
        <title>Extensive microbial diversity within the chicken gut microbiome revealed by metagenomics and culture.</title>
        <authorList>
            <person name="Gilroy R."/>
            <person name="Ravi A."/>
            <person name="Getino M."/>
            <person name="Pursley I."/>
            <person name="Horton D.L."/>
            <person name="Alikhan N.F."/>
            <person name="Baker D."/>
            <person name="Gharbi K."/>
            <person name="Hall N."/>
            <person name="Watson M."/>
            <person name="Adriaenssens E.M."/>
            <person name="Foster-Nyarko E."/>
            <person name="Jarju S."/>
            <person name="Secka A."/>
            <person name="Antonio M."/>
            <person name="Oren A."/>
            <person name="Chaudhuri R.R."/>
            <person name="La Ragione R."/>
            <person name="Hildebrand F."/>
            <person name="Pallen M.J."/>
        </authorList>
    </citation>
    <scope>NUCLEOTIDE SEQUENCE</scope>
    <source>
        <strain evidence="3">ChiBcec2-3848</strain>
    </source>
</reference>
<dbReference type="NCBIfam" id="TIGR00129">
    <property type="entry name" value="fdhD_narQ"/>
    <property type="match status" value="1"/>
</dbReference>
<reference evidence="3" key="2">
    <citation type="submission" date="2021-04" db="EMBL/GenBank/DDBJ databases">
        <authorList>
            <person name="Gilroy R."/>
        </authorList>
    </citation>
    <scope>NUCLEOTIDE SEQUENCE</scope>
    <source>
        <strain evidence="3">ChiBcec2-3848</strain>
    </source>
</reference>
<sequence>MGESKTKVIVDAGRLDCRGLHPFRDQVAAERKFLIKTSEGHCLPVRCTPQDLEELALGQLFYRGCIQNARQIKEIEIVPEAGEIRVQMEAHCPAGEEMLRTQEESSRQEIPEEGMQIQGDTGEMLRQTSPEEIGGLFQAAEEIFFNPGPLFVETGCAHACVLYRAGEVLCKREDIGRHNALDKVIGYALKEQLDLKQTAVFTTGRVSGDYMEKIIRSGIPTVVSRAAVTDEALRLARTHKVVLYGFVRKGAGNQYAPEL</sequence>
<proteinExistence type="predicted"/>
<evidence type="ECO:0000256" key="1">
    <source>
        <dbReference type="ARBA" id="ARBA00022490"/>
    </source>
</evidence>
<keyword evidence="1" id="KW-0963">Cytoplasm</keyword>
<dbReference type="GO" id="GO:0006777">
    <property type="term" value="P:Mo-molybdopterin cofactor biosynthetic process"/>
    <property type="evidence" value="ECO:0007669"/>
    <property type="project" value="UniProtKB-KW"/>
</dbReference>
<dbReference type="Pfam" id="PF02634">
    <property type="entry name" value="FdhD-NarQ"/>
    <property type="match status" value="1"/>
</dbReference>